<dbReference type="Proteomes" id="UP000269396">
    <property type="component" value="Unassembled WGS sequence"/>
</dbReference>
<accession>A0A183NRN7</accession>
<sequence length="77" mass="8615">MLSEPSHDRKPGVVLLDADLSNELLLCYDMLNKFEGAISEESNLDVIPNIISPHNAFVSCGQLVQRKTQLLNELDFD</sequence>
<gene>
    <name evidence="1" type="ORF">SMTD_LOCUS4773</name>
</gene>
<proteinExistence type="predicted"/>
<keyword evidence="2" id="KW-1185">Reference proteome</keyword>
<dbReference type="AlphaFoldDB" id="A0A183NRN7"/>
<name>A0A183NRN7_9TREM</name>
<reference evidence="1 2" key="1">
    <citation type="submission" date="2018-11" db="EMBL/GenBank/DDBJ databases">
        <authorList>
            <consortium name="Pathogen Informatics"/>
        </authorList>
    </citation>
    <scope>NUCLEOTIDE SEQUENCE [LARGE SCALE GENOMIC DNA]</scope>
    <source>
        <strain>Denwood</strain>
        <strain evidence="2">Zambia</strain>
    </source>
</reference>
<evidence type="ECO:0000313" key="1">
    <source>
        <dbReference type="EMBL" id="VDP25071.1"/>
    </source>
</evidence>
<protein>
    <submittedName>
        <fullName evidence="1">Uncharacterized protein</fullName>
    </submittedName>
</protein>
<organism evidence="1 2">
    <name type="scientific">Schistosoma mattheei</name>
    <dbReference type="NCBI Taxonomy" id="31246"/>
    <lineage>
        <taxon>Eukaryota</taxon>
        <taxon>Metazoa</taxon>
        <taxon>Spiralia</taxon>
        <taxon>Lophotrochozoa</taxon>
        <taxon>Platyhelminthes</taxon>
        <taxon>Trematoda</taxon>
        <taxon>Digenea</taxon>
        <taxon>Strigeidida</taxon>
        <taxon>Schistosomatoidea</taxon>
        <taxon>Schistosomatidae</taxon>
        <taxon>Schistosoma</taxon>
    </lineage>
</organism>
<evidence type="ECO:0000313" key="2">
    <source>
        <dbReference type="Proteomes" id="UP000269396"/>
    </source>
</evidence>
<dbReference type="EMBL" id="UZAL01026717">
    <property type="protein sequence ID" value="VDP25071.1"/>
    <property type="molecule type" value="Genomic_DNA"/>
</dbReference>